<dbReference type="Proteomes" id="UP000184063">
    <property type="component" value="Unassembled WGS sequence"/>
</dbReference>
<feature type="chain" id="PRO_5012635105" evidence="1">
    <location>
        <begin position="20"/>
        <end position="62"/>
    </location>
</feature>
<keyword evidence="1" id="KW-0732">Signal</keyword>
<reference evidence="3" key="1">
    <citation type="journal article" date="2017" name="Genome Biol.">
        <title>Comparative genomics reveals high biological diversity and specific adaptations in the industrially and medically important fungal genus Aspergillus.</title>
        <authorList>
            <person name="de Vries R.P."/>
            <person name="Riley R."/>
            <person name="Wiebenga A."/>
            <person name="Aguilar-Osorio G."/>
            <person name="Amillis S."/>
            <person name="Uchima C.A."/>
            <person name="Anderluh G."/>
            <person name="Asadollahi M."/>
            <person name="Askin M."/>
            <person name="Barry K."/>
            <person name="Battaglia E."/>
            <person name="Bayram O."/>
            <person name="Benocci T."/>
            <person name="Braus-Stromeyer S.A."/>
            <person name="Caldana C."/>
            <person name="Canovas D."/>
            <person name="Cerqueira G.C."/>
            <person name="Chen F."/>
            <person name="Chen W."/>
            <person name="Choi C."/>
            <person name="Clum A."/>
            <person name="Dos Santos R.A."/>
            <person name="Damasio A.R."/>
            <person name="Diallinas G."/>
            <person name="Emri T."/>
            <person name="Fekete E."/>
            <person name="Flipphi M."/>
            <person name="Freyberg S."/>
            <person name="Gallo A."/>
            <person name="Gournas C."/>
            <person name="Habgood R."/>
            <person name="Hainaut M."/>
            <person name="Harispe M.L."/>
            <person name="Henrissat B."/>
            <person name="Hilden K.S."/>
            <person name="Hope R."/>
            <person name="Hossain A."/>
            <person name="Karabika E."/>
            <person name="Karaffa L."/>
            <person name="Karanyi Z."/>
            <person name="Krasevec N."/>
            <person name="Kuo A."/>
            <person name="Kusch H."/>
            <person name="LaButti K."/>
            <person name="Lagendijk E.L."/>
            <person name="Lapidus A."/>
            <person name="Levasseur A."/>
            <person name="Lindquist E."/>
            <person name="Lipzen A."/>
            <person name="Logrieco A.F."/>
            <person name="MacCabe A."/>
            <person name="Maekelae M.R."/>
            <person name="Malavazi I."/>
            <person name="Melin P."/>
            <person name="Meyer V."/>
            <person name="Mielnichuk N."/>
            <person name="Miskei M."/>
            <person name="Molnar A.P."/>
            <person name="Mule G."/>
            <person name="Ngan C.Y."/>
            <person name="Orejas M."/>
            <person name="Orosz E."/>
            <person name="Ouedraogo J.P."/>
            <person name="Overkamp K.M."/>
            <person name="Park H.-S."/>
            <person name="Perrone G."/>
            <person name="Piumi F."/>
            <person name="Punt P.J."/>
            <person name="Ram A.F."/>
            <person name="Ramon A."/>
            <person name="Rauscher S."/>
            <person name="Record E."/>
            <person name="Riano-Pachon D.M."/>
            <person name="Robert V."/>
            <person name="Roehrig J."/>
            <person name="Ruller R."/>
            <person name="Salamov A."/>
            <person name="Salih N.S."/>
            <person name="Samson R.A."/>
            <person name="Sandor E."/>
            <person name="Sanguinetti M."/>
            <person name="Schuetze T."/>
            <person name="Sepcic K."/>
            <person name="Shelest E."/>
            <person name="Sherlock G."/>
            <person name="Sophianopoulou V."/>
            <person name="Squina F.M."/>
            <person name="Sun H."/>
            <person name="Susca A."/>
            <person name="Todd R.B."/>
            <person name="Tsang A."/>
            <person name="Unkles S.E."/>
            <person name="van de Wiele N."/>
            <person name="van Rossen-Uffink D."/>
            <person name="Oliveira J.V."/>
            <person name="Vesth T.C."/>
            <person name="Visser J."/>
            <person name="Yu J.-H."/>
            <person name="Zhou M."/>
            <person name="Andersen M.R."/>
            <person name="Archer D.B."/>
            <person name="Baker S.E."/>
            <person name="Benoit I."/>
            <person name="Brakhage A.A."/>
            <person name="Braus G.H."/>
            <person name="Fischer R."/>
            <person name="Frisvad J.C."/>
            <person name="Goldman G.H."/>
            <person name="Houbraken J."/>
            <person name="Oakley B."/>
            <person name="Pocsi I."/>
            <person name="Scazzocchio C."/>
            <person name="Seiboth B."/>
            <person name="vanKuyk P.A."/>
            <person name="Wortman J."/>
            <person name="Dyer P.S."/>
            <person name="Grigoriev I.V."/>
        </authorList>
    </citation>
    <scope>NUCLEOTIDE SEQUENCE [LARGE SCALE GENOMIC DNA]</scope>
    <source>
        <strain evidence="3">CBS 106.47</strain>
    </source>
</reference>
<evidence type="ECO:0000313" key="3">
    <source>
        <dbReference type="Proteomes" id="UP000184063"/>
    </source>
</evidence>
<accession>A0A1M3TBN4</accession>
<dbReference type="EMBL" id="KV878245">
    <property type="protein sequence ID" value="OJZ84147.1"/>
    <property type="molecule type" value="Genomic_DNA"/>
</dbReference>
<gene>
    <name evidence="2" type="ORF">ASPFODRAFT_49668</name>
</gene>
<sequence>MYKSSSLIDTLLAATICHATSWPDTPQTDGYNGSRNQTETATKRDMGKNYQYCKVYMLPSLI</sequence>
<dbReference type="AlphaFoldDB" id="A0A1M3TBN4"/>
<evidence type="ECO:0000313" key="2">
    <source>
        <dbReference type="EMBL" id="OJZ84147.1"/>
    </source>
</evidence>
<proteinExistence type="predicted"/>
<dbReference type="VEuPathDB" id="FungiDB:ASPFODRAFT_49668"/>
<name>A0A1M3TBN4_ASPLC</name>
<protein>
    <submittedName>
        <fullName evidence="2">Uncharacterized protein</fullName>
    </submittedName>
</protein>
<evidence type="ECO:0000256" key="1">
    <source>
        <dbReference type="SAM" id="SignalP"/>
    </source>
</evidence>
<organism evidence="2 3">
    <name type="scientific">Aspergillus luchuensis (strain CBS 106.47)</name>
    <dbReference type="NCBI Taxonomy" id="1137211"/>
    <lineage>
        <taxon>Eukaryota</taxon>
        <taxon>Fungi</taxon>
        <taxon>Dikarya</taxon>
        <taxon>Ascomycota</taxon>
        <taxon>Pezizomycotina</taxon>
        <taxon>Eurotiomycetes</taxon>
        <taxon>Eurotiomycetidae</taxon>
        <taxon>Eurotiales</taxon>
        <taxon>Aspergillaceae</taxon>
        <taxon>Aspergillus</taxon>
        <taxon>Aspergillus subgen. Circumdati</taxon>
    </lineage>
</organism>
<feature type="signal peptide" evidence="1">
    <location>
        <begin position="1"/>
        <end position="19"/>
    </location>
</feature>